<keyword evidence="4" id="KW-1185">Reference proteome</keyword>
<dbReference type="Proteomes" id="UP001642360">
    <property type="component" value="Unassembled WGS sequence"/>
</dbReference>
<dbReference type="PANTHER" id="PTHR24177">
    <property type="entry name" value="CASKIN"/>
    <property type="match status" value="1"/>
</dbReference>
<dbReference type="SUPFAM" id="SSF48403">
    <property type="entry name" value="Ankyrin repeat"/>
    <property type="match status" value="1"/>
</dbReference>
<evidence type="ECO:0000313" key="4">
    <source>
        <dbReference type="Proteomes" id="UP001642360"/>
    </source>
</evidence>
<accession>A0ABC8R0H9</accession>
<comment type="caution">
    <text evidence="3">The sequence shown here is derived from an EMBL/GenBank/DDBJ whole genome shotgun (WGS) entry which is preliminary data.</text>
</comment>
<evidence type="ECO:0000256" key="1">
    <source>
        <dbReference type="SAM" id="Phobius"/>
    </source>
</evidence>
<keyword evidence="1" id="KW-0472">Membrane</keyword>
<protein>
    <recommendedName>
        <fullName evidence="2">PGG domain-containing protein</fullName>
    </recommendedName>
</protein>
<evidence type="ECO:0000259" key="2">
    <source>
        <dbReference type="Pfam" id="PF13962"/>
    </source>
</evidence>
<dbReference type="Pfam" id="PF13962">
    <property type="entry name" value="PGG"/>
    <property type="match status" value="1"/>
</dbReference>
<dbReference type="InterPro" id="IPR036770">
    <property type="entry name" value="Ankyrin_rpt-contain_sf"/>
</dbReference>
<sequence>MYSSSTSSILQYPYPSTVNVSNFVSIKLTESNYLLWKAQIFCLIESQDFLGFIDDTNTAPAETVSVPDESSSDGRRQVVNRDYLIWRRSDRLLKGWILGSLSENVLSSVVGLNTARDVWSKLESSFSDDSKILQVQPESSTTTKDESKAGQKDRSWYVPLYVAALRGDWESAKRFMKQDEAAATARITALSSTVLHVVVGTGKTVHFVEKLVKLMPTDALALRDDYGNTALNVAAVVGNTEAAVILVKKNPALLHIRNNTGFLPVHRAGLNAHRDTLLYLLTIHKDDIEPGPLADQSGVQLLVSVIDSGFFDVALDLVQHYPSMGTMKLKNGDSGLKAIARKASAFPSGSCLSFWERLIYSFVHVKVENRSQDPHGGDIENPADSSQVFEQICGLICLFEGNQFIYVPKLKPLREQKLMHHQALDLVKSLCEIIKSLNDATACTSLYEEPILVAAKLGIHEVVETIVDTFPDALYSRDEDNHYTFEVAVINRCENVFNLIYQMTEYKQYATLLTDDSGNNILHLAGRLAPIHKLNLVSGAALQMQRELQWFKEVEKFVNPTYKEKQNSSKQTPAVVFTEAHRNLVYEGQKWMKDTAGSCMIAAALIATVVFAAAITVPGGNNNESGLPIFSKDHAFIIFAISDAISLFTSTTSVLMLLSILTSRYAEEDFYHVLPRRLIVGLVTLFLSITTMVIAFSAVLYLVFGQKKAWILIPMAALACLPVTSFVSLQFPLLVDVISSTYGPGIFGKQSERPFY</sequence>
<dbReference type="InterPro" id="IPR002110">
    <property type="entry name" value="Ankyrin_rpt"/>
</dbReference>
<organism evidence="3 4">
    <name type="scientific">Ilex paraguariensis</name>
    <name type="common">yerba mate</name>
    <dbReference type="NCBI Taxonomy" id="185542"/>
    <lineage>
        <taxon>Eukaryota</taxon>
        <taxon>Viridiplantae</taxon>
        <taxon>Streptophyta</taxon>
        <taxon>Embryophyta</taxon>
        <taxon>Tracheophyta</taxon>
        <taxon>Spermatophyta</taxon>
        <taxon>Magnoliopsida</taxon>
        <taxon>eudicotyledons</taxon>
        <taxon>Gunneridae</taxon>
        <taxon>Pentapetalae</taxon>
        <taxon>asterids</taxon>
        <taxon>campanulids</taxon>
        <taxon>Aquifoliales</taxon>
        <taxon>Aquifoliaceae</taxon>
        <taxon>Ilex</taxon>
    </lineage>
</organism>
<feature type="domain" description="PGG" evidence="2">
    <location>
        <begin position="589"/>
        <end position="703"/>
    </location>
</feature>
<name>A0ABC8R0H9_9AQUA</name>
<dbReference type="PANTHER" id="PTHR24177:SF435">
    <property type="entry name" value="ANKYRIN REPEAT-CONTAINING PROTEIN NPR4-LIKE"/>
    <property type="match status" value="1"/>
</dbReference>
<dbReference type="EMBL" id="CAUOFW020000898">
    <property type="protein sequence ID" value="CAK9138515.1"/>
    <property type="molecule type" value="Genomic_DNA"/>
</dbReference>
<dbReference type="Pfam" id="PF12796">
    <property type="entry name" value="Ank_2"/>
    <property type="match status" value="1"/>
</dbReference>
<dbReference type="AlphaFoldDB" id="A0ABC8R0H9"/>
<reference evidence="3 4" key="1">
    <citation type="submission" date="2024-02" db="EMBL/GenBank/DDBJ databases">
        <authorList>
            <person name="Vignale AGUSTIN F."/>
            <person name="Sosa J E."/>
            <person name="Modenutti C."/>
        </authorList>
    </citation>
    <scope>NUCLEOTIDE SEQUENCE [LARGE SCALE GENOMIC DNA]</scope>
</reference>
<dbReference type="InterPro" id="IPR026961">
    <property type="entry name" value="PGG_dom"/>
</dbReference>
<keyword evidence="1" id="KW-1133">Transmembrane helix</keyword>
<feature type="transmembrane region" description="Helical" evidence="1">
    <location>
        <begin position="635"/>
        <end position="658"/>
    </location>
</feature>
<proteinExistence type="predicted"/>
<gene>
    <name evidence="3" type="ORF">ILEXP_LOCUS5862</name>
</gene>
<evidence type="ECO:0000313" key="3">
    <source>
        <dbReference type="EMBL" id="CAK9138515.1"/>
    </source>
</evidence>
<feature type="transmembrane region" description="Helical" evidence="1">
    <location>
        <begin position="596"/>
        <end position="615"/>
    </location>
</feature>
<dbReference type="Gene3D" id="1.25.40.20">
    <property type="entry name" value="Ankyrin repeat-containing domain"/>
    <property type="match status" value="1"/>
</dbReference>
<feature type="transmembrane region" description="Helical" evidence="1">
    <location>
        <begin position="709"/>
        <end position="729"/>
    </location>
</feature>
<feature type="transmembrane region" description="Helical" evidence="1">
    <location>
        <begin position="678"/>
        <end position="703"/>
    </location>
</feature>
<keyword evidence="1" id="KW-0812">Transmembrane</keyword>